<organism evidence="1 2">
    <name type="scientific">Taxus chinensis</name>
    <name type="common">Chinese yew</name>
    <name type="synonym">Taxus wallichiana var. chinensis</name>
    <dbReference type="NCBI Taxonomy" id="29808"/>
    <lineage>
        <taxon>Eukaryota</taxon>
        <taxon>Viridiplantae</taxon>
        <taxon>Streptophyta</taxon>
        <taxon>Embryophyta</taxon>
        <taxon>Tracheophyta</taxon>
        <taxon>Spermatophyta</taxon>
        <taxon>Pinopsida</taxon>
        <taxon>Pinidae</taxon>
        <taxon>Conifers II</taxon>
        <taxon>Cupressales</taxon>
        <taxon>Taxaceae</taxon>
        <taxon>Taxus</taxon>
    </lineage>
</organism>
<keyword evidence="2" id="KW-1185">Reference proteome</keyword>
<comment type="caution">
    <text evidence="1">The sequence shown here is derived from an EMBL/GenBank/DDBJ whole genome shotgun (WGS) entry which is preliminary data.</text>
</comment>
<feature type="non-terminal residue" evidence="1">
    <location>
        <position position="51"/>
    </location>
</feature>
<protein>
    <submittedName>
        <fullName evidence="1">Uncharacterized protein</fullName>
    </submittedName>
</protein>
<evidence type="ECO:0000313" key="1">
    <source>
        <dbReference type="EMBL" id="KAH9303565.1"/>
    </source>
</evidence>
<reference evidence="1 2" key="1">
    <citation type="journal article" date="2021" name="Nat. Plants">
        <title>The Taxus genome provides insights into paclitaxel biosynthesis.</title>
        <authorList>
            <person name="Xiong X."/>
            <person name="Gou J."/>
            <person name="Liao Q."/>
            <person name="Li Y."/>
            <person name="Zhou Q."/>
            <person name="Bi G."/>
            <person name="Li C."/>
            <person name="Du R."/>
            <person name="Wang X."/>
            <person name="Sun T."/>
            <person name="Guo L."/>
            <person name="Liang H."/>
            <person name="Lu P."/>
            <person name="Wu Y."/>
            <person name="Zhang Z."/>
            <person name="Ro D.K."/>
            <person name="Shang Y."/>
            <person name="Huang S."/>
            <person name="Yan J."/>
        </authorList>
    </citation>
    <scope>NUCLEOTIDE SEQUENCE [LARGE SCALE GENOMIC DNA]</scope>
    <source>
        <strain evidence="1">Ta-2019</strain>
    </source>
</reference>
<dbReference type="EMBL" id="JAHRHJ020000009">
    <property type="protein sequence ID" value="KAH9303565.1"/>
    <property type="molecule type" value="Genomic_DNA"/>
</dbReference>
<accession>A0AA38FIF1</accession>
<evidence type="ECO:0000313" key="2">
    <source>
        <dbReference type="Proteomes" id="UP000824469"/>
    </source>
</evidence>
<sequence length="51" mass="5686">PGIGWEFDKGTESGQDQAFESVVLSEGDYRTGNKAWHNQDSSCILLVRQDN</sequence>
<name>A0AA38FIF1_TAXCH</name>
<dbReference type="AlphaFoldDB" id="A0AA38FIF1"/>
<feature type="non-terminal residue" evidence="1">
    <location>
        <position position="1"/>
    </location>
</feature>
<proteinExistence type="predicted"/>
<dbReference type="Proteomes" id="UP000824469">
    <property type="component" value="Unassembled WGS sequence"/>
</dbReference>
<gene>
    <name evidence="1" type="ORF">KI387_044446</name>
</gene>